<evidence type="ECO:0000313" key="3">
    <source>
        <dbReference type="EMBL" id="MFD1533314.1"/>
    </source>
</evidence>
<feature type="transmembrane region" description="Helical" evidence="2">
    <location>
        <begin position="90"/>
        <end position="112"/>
    </location>
</feature>
<keyword evidence="4" id="KW-1185">Reference proteome</keyword>
<evidence type="ECO:0000256" key="1">
    <source>
        <dbReference type="SAM" id="MobiDB-lite"/>
    </source>
</evidence>
<comment type="caution">
    <text evidence="3">The sequence shown here is derived from an EMBL/GenBank/DDBJ whole genome shotgun (WGS) entry which is preliminary data.</text>
</comment>
<dbReference type="RefSeq" id="WP_343985136.1">
    <property type="nucleotide sequence ID" value="NZ_BAAAJG010000026.1"/>
</dbReference>
<reference evidence="4" key="1">
    <citation type="journal article" date="2019" name="Int. J. Syst. Evol. Microbiol.">
        <title>The Global Catalogue of Microorganisms (GCM) 10K type strain sequencing project: providing services to taxonomists for standard genome sequencing and annotation.</title>
        <authorList>
            <consortium name="The Broad Institute Genomics Platform"/>
            <consortium name="The Broad Institute Genome Sequencing Center for Infectious Disease"/>
            <person name="Wu L."/>
            <person name="Ma J."/>
        </authorList>
    </citation>
    <scope>NUCLEOTIDE SEQUENCE [LARGE SCALE GENOMIC DNA]</scope>
    <source>
        <strain evidence="4">JCM 12165</strain>
    </source>
</reference>
<gene>
    <name evidence="3" type="ORF">ACFSCY_28205</name>
</gene>
<name>A0ABW4FS55_9PSEU</name>
<keyword evidence="2" id="KW-0812">Transmembrane</keyword>
<dbReference type="InterPro" id="IPR009339">
    <property type="entry name" value="DUF998"/>
</dbReference>
<feature type="region of interest" description="Disordered" evidence="1">
    <location>
        <begin position="233"/>
        <end position="253"/>
    </location>
</feature>
<protein>
    <submittedName>
        <fullName evidence="3">DUF998 domain-containing protein</fullName>
    </submittedName>
</protein>
<sequence>MMARRTLPTRALLACGAVAGPVYVTVAMAQALTRDGFDLARHRFTALTAGDLGWIHKSNMLLVGVLTVLFAVGAAQVLRTGRGAVWGPRLLGLFGVAYVIGGALTADPVAGFPPGAASEMVQTTWQGAAQNASRGASTFLLIATSVVIARHFAATGRRGWAWFYGLYGAAVPVVFAALIAVKSAVGGYPYAIAVVFLVTPWIWVTILAAHLYGRESGNEVMFPDTAPAAARSAHVSRTTGGGSSGHDSGDVQS</sequence>
<keyword evidence="2" id="KW-0472">Membrane</keyword>
<dbReference type="Pfam" id="PF06197">
    <property type="entry name" value="DUF998"/>
    <property type="match status" value="1"/>
</dbReference>
<dbReference type="EMBL" id="JBHUCP010000025">
    <property type="protein sequence ID" value="MFD1533314.1"/>
    <property type="molecule type" value="Genomic_DNA"/>
</dbReference>
<keyword evidence="2" id="KW-1133">Transmembrane helix</keyword>
<evidence type="ECO:0000256" key="2">
    <source>
        <dbReference type="SAM" id="Phobius"/>
    </source>
</evidence>
<organism evidence="3 4">
    <name type="scientific">Pseudonocardia aurantiaca</name>
    <dbReference type="NCBI Taxonomy" id="75290"/>
    <lineage>
        <taxon>Bacteria</taxon>
        <taxon>Bacillati</taxon>
        <taxon>Actinomycetota</taxon>
        <taxon>Actinomycetes</taxon>
        <taxon>Pseudonocardiales</taxon>
        <taxon>Pseudonocardiaceae</taxon>
        <taxon>Pseudonocardia</taxon>
    </lineage>
</organism>
<feature type="transmembrane region" description="Helical" evidence="2">
    <location>
        <begin position="161"/>
        <end position="181"/>
    </location>
</feature>
<accession>A0ABW4FS55</accession>
<proteinExistence type="predicted"/>
<feature type="transmembrane region" description="Helical" evidence="2">
    <location>
        <begin position="60"/>
        <end position="78"/>
    </location>
</feature>
<feature type="transmembrane region" description="Helical" evidence="2">
    <location>
        <begin position="187"/>
        <end position="212"/>
    </location>
</feature>
<dbReference type="Proteomes" id="UP001597145">
    <property type="component" value="Unassembled WGS sequence"/>
</dbReference>
<evidence type="ECO:0000313" key="4">
    <source>
        <dbReference type="Proteomes" id="UP001597145"/>
    </source>
</evidence>
<feature type="transmembrane region" description="Helical" evidence="2">
    <location>
        <begin position="132"/>
        <end position="149"/>
    </location>
</feature>